<accession>A0A369KKA1</accession>
<dbReference type="AlphaFoldDB" id="A0A369KKA1"/>
<dbReference type="Proteomes" id="UP000253816">
    <property type="component" value="Unassembled WGS sequence"/>
</dbReference>
<dbReference type="EMBL" id="QQBG01000017">
    <property type="protein sequence ID" value="RDB31426.1"/>
    <property type="molecule type" value="Genomic_DNA"/>
</dbReference>
<dbReference type="OrthoDB" id="6278496at2"/>
<evidence type="ECO:0000313" key="2">
    <source>
        <dbReference type="Proteomes" id="UP000253816"/>
    </source>
</evidence>
<name>A0A369KKA1_9BACT</name>
<organism evidence="1 2">
    <name type="scientific">Candidatus Similichlamydia laticola</name>
    <dbReference type="NCBI Taxonomy" id="2170265"/>
    <lineage>
        <taxon>Bacteria</taxon>
        <taxon>Pseudomonadati</taxon>
        <taxon>Chlamydiota</taxon>
        <taxon>Chlamydiia</taxon>
        <taxon>Parachlamydiales</taxon>
        <taxon>Candidatus Parilichlamydiaceae</taxon>
        <taxon>Candidatus Similichlamydia</taxon>
    </lineage>
</organism>
<reference evidence="1 2" key="1">
    <citation type="submission" date="2018-07" db="EMBL/GenBank/DDBJ databases">
        <title>Comparative genomics of the Candidatus Parilichlamydiaceae reveals evidence of convergent evolution and genome reduction in the phylum Chlamydiae.</title>
        <authorList>
            <person name="Taylor-Brown A."/>
            <person name="Polkinghorne A."/>
        </authorList>
    </citation>
    <scope>NUCLEOTIDE SEQUENCE [LARGE SCALE GENOMIC DNA]</scope>
    <source>
        <strain evidence="1 2">Hat2</strain>
    </source>
</reference>
<proteinExistence type="predicted"/>
<dbReference type="RefSeq" id="WP_114544477.1">
    <property type="nucleotide sequence ID" value="NZ_QQBG01000017.1"/>
</dbReference>
<keyword evidence="2" id="KW-1185">Reference proteome</keyword>
<protein>
    <submittedName>
        <fullName evidence="1">Uncharacterized protein</fullName>
    </submittedName>
</protein>
<comment type="caution">
    <text evidence="1">The sequence shown here is derived from an EMBL/GenBank/DDBJ whole genome shotgun (WGS) entry which is preliminary data.</text>
</comment>
<evidence type="ECO:0000313" key="1">
    <source>
        <dbReference type="EMBL" id="RDB31426.1"/>
    </source>
</evidence>
<sequence length="80" mass="9255">MQENMCSQPKRRMPLRLEQDNIRPSLQQKEEDWFVFVTCSDGPDGNLCINMSSYGDPKVLAFMLEGAQERLWEEEGESQG</sequence>
<gene>
    <name evidence="1" type="ORF">HAT2_00469</name>
</gene>